<dbReference type="InterPro" id="IPR003428">
    <property type="entry name" value="MAM33"/>
</dbReference>
<dbReference type="AlphaFoldDB" id="A0A835QD63"/>
<dbReference type="GO" id="GO:0005759">
    <property type="term" value="C:mitochondrial matrix"/>
    <property type="evidence" value="ECO:0007669"/>
    <property type="project" value="InterPro"/>
</dbReference>
<dbReference type="FunFam" id="3.10.280.10:FF:000003">
    <property type="entry name" value="Mitochondrial glycoprotein"/>
    <property type="match status" value="1"/>
</dbReference>
<organism evidence="1 2">
    <name type="scientific">Vanilla planifolia</name>
    <name type="common">Vanilla</name>
    <dbReference type="NCBI Taxonomy" id="51239"/>
    <lineage>
        <taxon>Eukaryota</taxon>
        <taxon>Viridiplantae</taxon>
        <taxon>Streptophyta</taxon>
        <taxon>Embryophyta</taxon>
        <taxon>Tracheophyta</taxon>
        <taxon>Spermatophyta</taxon>
        <taxon>Magnoliopsida</taxon>
        <taxon>Liliopsida</taxon>
        <taxon>Asparagales</taxon>
        <taxon>Orchidaceae</taxon>
        <taxon>Vanilloideae</taxon>
        <taxon>Vanilleae</taxon>
        <taxon>Vanilla</taxon>
    </lineage>
</organism>
<accession>A0A835QD63</accession>
<sequence length="226" mass="25906">MARILSLARKPLFQKTVALSDASMIACSRSYISEMRRSTLKDNLLRILRTEITYESEYRPPRPSASSFDSFSVEDRPGEQWIRLRRKFGEVEDIKIDATMFDGAVPSGPPAAEGGEEDPRLHMSLVVEVSKGEASGFDLQFVCSAWQDSLDVVKVYPVSRLHAALRPYMGPNFKELDDELQEAIRSYLEERGVNDDLAEFLHEYMVNKDKVEFIRWMKNVEAYVKK</sequence>
<reference evidence="1 2" key="1">
    <citation type="journal article" date="2020" name="Nat. Food">
        <title>A phased Vanilla planifolia genome enables genetic improvement of flavour and production.</title>
        <authorList>
            <person name="Hasing T."/>
            <person name="Tang H."/>
            <person name="Brym M."/>
            <person name="Khazi F."/>
            <person name="Huang T."/>
            <person name="Chambers A.H."/>
        </authorList>
    </citation>
    <scope>NUCLEOTIDE SEQUENCE [LARGE SCALE GENOMIC DNA]</scope>
    <source>
        <tissue evidence="1">Leaf</tissue>
    </source>
</reference>
<evidence type="ECO:0008006" key="3">
    <source>
        <dbReference type="Google" id="ProtNLM"/>
    </source>
</evidence>
<gene>
    <name evidence="1" type="ORF">HPP92_017959</name>
</gene>
<dbReference type="OrthoDB" id="278212at2759"/>
<comment type="caution">
    <text evidence="1">The sequence shown here is derived from an EMBL/GenBank/DDBJ whole genome shotgun (WGS) entry which is preliminary data.</text>
</comment>
<name>A0A835QD63_VANPL</name>
<dbReference type="SUPFAM" id="SSF54529">
    <property type="entry name" value="Mitochondrial glycoprotein MAM33-like"/>
    <property type="match status" value="1"/>
</dbReference>
<dbReference type="PANTHER" id="PTHR10826">
    <property type="entry name" value="COMPLEMENT COMPONENT 1"/>
    <property type="match status" value="1"/>
</dbReference>
<dbReference type="EMBL" id="JADCNM010000009">
    <property type="protein sequence ID" value="KAG0468631.1"/>
    <property type="molecule type" value="Genomic_DNA"/>
</dbReference>
<proteinExistence type="predicted"/>
<evidence type="ECO:0000313" key="1">
    <source>
        <dbReference type="EMBL" id="KAG0468631.1"/>
    </source>
</evidence>
<dbReference type="Pfam" id="PF02330">
    <property type="entry name" value="MAM33"/>
    <property type="match status" value="1"/>
</dbReference>
<protein>
    <recommendedName>
        <fullName evidence="3">Mitochondrial glycoprotein</fullName>
    </recommendedName>
</protein>
<dbReference type="InterPro" id="IPR036561">
    <property type="entry name" value="MAM33_sf"/>
</dbReference>
<evidence type="ECO:0000313" key="2">
    <source>
        <dbReference type="Proteomes" id="UP000639772"/>
    </source>
</evidence>
<dbReference type="Gene3D" id="3.10.280.10">
    <property type="entry name" value="Mitochondrial glycoprotein"/>
    <property type="match status" value="1"/>
</dbReference>
<dbReference type="PANTHER" id="PTHR10826:SF36">
    <property type="entry name" value="OS08G0439900 PROTEIN"/>
    <property type="match status" value="1"/>
</dbReference>
<dbReference type="Proteomes" id="UP000639772">
    <property type="component" value="Chromosome 9"/>
</dbReference>